<comment type="caution">
    <text evidence="1">The sequence shown here is derived from an EMBL/GenBank/DDBJ whole genome shotgun (WGS) entry which is preliminary data.</text>
</comment>
<dbReference type="InterPro" id="IPR002933">
    <property type="entry name" value="Peptidase_M20"/>
</dbReference>
<dbReference type="AlphaFoldDB" id="A0A267MN90"/>
<dbReference type="GO" id="GO:0016787">
    <property type="term" value="F:hydrolase activity"/>
    <property type="evidence" value="ECO:0007669"/>
    <property type="project" value="InterPro"/>
</dbReference>
<dbReference type="Pfam" id="PF01546">
    <property type="entry name" value="Peptidase_M20"/>
    <property type="match status" value="1"/>
</dbReference>
<dbReference type="InterPro" id="IPR012166">
    <property type="entry name" value="Uncharacterised_RocB"/>
</dbReference>
<dbReference type="EMBL" id="NIBG01000003">
    <property type="protein sequence ID" value="PAB60293.1"/>
    <property type="molecule type" value="Genomic_DNA"/>
</dbReference>
<evidence type="ECO:0008006" key="3">
    <source>
        <dbReference type="Google" id="ProtNLM"/>
    </source>
</evidence>
<dbReference type="Proteomes" id="UP000216024">
    <property type="component" value="Unassembled WGS sequence"/>
</dbReference>
<protein>
    <recommendedName>
        <fullName evidence="3">Peptidase M20</fullName>
    </recommendedName>
</protein>
<dbReference type="PANTHER" id="PTHR43808:SF27">
    <property type="entry name" value="PROTEIN ROCB"/>
    <property type="match status" value="1"/>
</dbReference>
<dbReference type="InterPro" id="IPR050072">
    <property type="entry name" value="Peptidase_M20A"/>
</dbReference>
<dbReference type="PIRSF" id="PIRSF010386">
    <property type="entry name" value="RocB"/>
    <property type="match status" value="1"/>
</dbReference>
<proteinExistence type="predicted"/>
<evidence type="ECO:0000313" key="2">
    <source>
        <dbReference type="Proteomes" id="UP000216024"/>
    </source>
</evidence>
<organism evidence="1 2">
    <name type="scientific">Anaeromicrobium sediminis</name>
    <dbReference type="NCBI Taxonomy" id="1478221"/>
    <lineage>
        <taxon>Bacteria</taxon>
        <taxon>Bacillati</taxon>
        <taxon>Bacillota</taxon>
        <taxon>Clostridia</taxon>
        <taxon>Peptostreptococcales</taxon>
        <taxon>Thermotaleaceae</taxon>
        <taxon>Anaeromicrobium</taxon>
    </lineage>
</organism>
<keyword evidence="2" id="KW-1185">Reference proteome</keyword>
<dbReference type="Gene3D" id="3.40.630.10">
    <property type="entry name" value="Zn peptidases"/>
    <property type="match status" value="1"/>
</dbReference>
<gene>
    <name evidence="1" type="ORF">CCE28_05180</name>
</gene>
<accession>A0A267MN90</accession>
<reference evidence="1 2" key="1">
    <citation type="submission" date="2017-06" db="EMBL/GenBank/DDBJ databases">
        <title>Draft genome sequence of anaerobic fermentative bacterium Anaeromicrobium sediminis DY2726D isolated from West Pacific Ocean sediments.</title>
        <authorList>
            <person name="Zeng X."/>
        </authorList>
    </citation>
    <scope>NUCLEOTIDE SEQUENCE [LARGE SCALE GENOMIC DNA]</scope>
    <source>
        <strain evidence="1 2">DY2726D</strain>
    </source>
</reference>
<sequence>MGGIIMLKWNNPEGLKELAMKLIGQRSVSGTTSEIDMAKLIYNTLGEADYFNENPQNLFLQDIDGDLLGRKFVGALMEGKGKSKDTLVLVGHMDTVDVQDFGLLKEYAFNPYEYTKRLDPDALFKDAKEDLLSGEWLFGRGTMDMKTGMAWQMSLLEEYSMKNDFEGNFLFLAVPDEESNSAGALAAIPFVNRLAEERGLNPIAVLNCEPNFGAYPGDNNKYVYLGTAGKILPGFFFVGKESHVGESLAGLNVNMIGAEFMRRLEVDTELCDEVDGEVTVPPTCLKYKDLKELYSAQTPITSIAYYNLQTLSMSPKVALDKFRKMAEEALDECIRKVEEQGDIYKKRSNLPVRDIKFKPRVLLYTDLYDMAKEVHGDYLDKHIEECMNKWKDDTTLDERELNTKLIAEVHSLCPVREPMIVMFFAPPYYPHVGLHGKNEFERNLINLSDRLIDKAEKDFDEKILKQKYFQGLSDLSYFALQDAEEVIDYLVPNTPSWGVRYKFPVEEIRKLDLPVINFGPHGRDPHKFTERILLEYSYEKGPKLLRFLVDEIFKL</sequence>
<dbReference type="SUPFAM" id="SSF53187">
    <property type="entry name" value="Zn-dependent exopeptidases"/>
    <property type="match status" value="1"/>
</dbReference>
<dbReference type="OrthoDB" id="9815360at2"/>
<evidence type="ECO:0000313" key="1">
    <source>
        <dbReference type="EMBL" id="PAB60293.1"/>
    </source>
</evidence>
<dbReference type="PANTHER" id="PTHR43808">
    <property type="entry name" value="ACETYLORNITHINE DEACETYLASE"/>
    <property type="match status" value="1"/>
</dbReference>
<name>A0A267MN90_9FIRM</name>